<protein>
    <submittedName>
        <fullName evidence="8">Lipopolysaccharide biosynthesis protein</fullName>
    </submittedName>
</protein>
<evidence type="ECO:0000256" key="2">
    <source>
        <dbReference type="ARBA" id="ARBA00007430"/>
    </source>
</evidence>
<feature type="transmembrane region" description="Helical" evidence="7">
    <location>
        <begin position="418"/>
        <end position="437"/>
    </location>
</feature>
<feature type="transmembrane region" description="Helical" evidence="7">
    <location>
        <begin position="213"/>
        <end position="231"/>
    </location>
</feature>
<feature type="transmembrane region" description="Helical" evidence="7">
    <location>
        <begin position="183"/>
        <end position="201"/>
    </location>
</feature>
<keyword evidence="4 7" id="KW-0812">Transmembrane</keyword>
<feature type="transmembrane region" description="Helical" evidence="7">
    <location>
        <begin position="82"/>
        <end position="105"/>
    </location>
</feature>
<name>A0A6B2H8T1_9BACT</name>
<feature type="transmembrane region" description="Helical" evidence="7">
    <location>
        <begin position="443"/>
        <end position="464"/>
    </location>
</feature>
<accession>A0A6B2H8T1</accession>
<keyword evidence="3" id="KW-1003">Cell membrane</keyword>
<dbReference type="GO" id="GO:0005886">
    <property type="term" value="C:plasma membrane"/>
    <property type="evidence" value="ECO:0007669"/>
    <property type="project" value="UniProtKB-SubCell"/>
</dbReference>
<comment type="similarity">
    <text evidence="2">Belongs to the polysaccharide synthase family.</text>
</comment>
<evidence type="ECO:0000256" key="1">
    <source>
        <dbReference type="ARBA" id="ARBA00004651"/>
    </source>
</evidence>
<dbReference type="Pfam" id="PF13440">
    <property type="entry name" value="Polysacc_synt_3"/>
    <property type="match status" value="1"/>
</dbReference>
<proteinExistence type="inferred from homology"/>
<gene>
    <name evidence="8" type="ORF">GWO68_06690</name>
</gene>
<feature type="transmembrane region" description="Helical" evidence="7">
    <location>
        <begin position="327"/>
        <end position="344"/>
    </location>
</feature>
<evidence type="ECO:0000313" key="8">
    <source>
        <dbReference type="EMBL" id="NDK55594.1"/>
    </source>
</evidence>
<dbReference type="CDD" id="cd13127">
    <property type="entry name" value="MATE_tuaB_like"/>
    <property type="match status" value="1"/>
</dbReference>
<dbReference type="PANTHER" id="PTHR30250:SF10">
    <property type="entry name" value="LIPOPOLYSACCHARIDE BIOSYNTHESIS PROTEIN WZXC"/>
    <property type="match status" value="1"/>
</dbReference>
<evidence type="ECO:0000256" key="6">
    <source>
        <dbReference type="ARBA" id="ARBA00023136"/>
    </source>
</evidence>
<dbReference type="Proteomes" id="UP000478546">
    <property type="component" value="Unassembled WGS sequence"/>
</dbReference>
<evidence type="ECO:0000256" key="5">
    <source>
        <dbReference type="ARBA" id="ARBA00022989"/>
    </source>
</evidence>
<dbReference type="InterPro" id="IPR050833">
    <property type="entry name" value="Poly_Biosynth_Transport"/>
</dbReference>
<feature type="transmembrane region" description="Helical" evidence="7">
    <location>
        <begin position="117"/>
        <end position="136"/>
    </location>
</feature>
<feature type="transmembrane region" description="Helical" evidence="7">
    <location>
        <begin position="46"/>
        <end position="70"/>
    </location>
</feature>
<dbReference type="AlphaFoldDB" id="A0A6B2H8T1"/>
<feature type="transmembrane region" description="Helical" evidence="7">
    <location>
        <begin position="365"/>
        <end position="382"/>
    </location>
</feature>
<comment type="subcellular location">
    <subcellularLocation>
        <location evidence="1">Cell membrane</location>
        <topology evidence="1">Multi-pass membrane protein</topology>
    </subcellularLocation>
</comment>
<comment type="caution">
    <text evidence="8">The sequence shown here is derived from an EMBL/GenBank/DDBJ whole genome shotgun (WGS) entry which is preliminary data.</text>
</comment>
<dbReference type="PANTHER" id="PTHR30250">
    <property type="entry name" value="PST FAMILY PREDICTED COLANIC ACID TRANSPORTER"/>
    <property type="match status" value="1"/>
</dbReference>
<evidence type="ECO:0000256" key="4">
    <source>
        <dbReference type="ARBA" id="ARBA00022692"/>
    </source>
</evidence>
<keyword evidence="9" id="KW-1185">Reference proteome</keyword>
<evidence type="ECO:0000256" key="3">
    <source>
        <dbReference type="ARBA" id="ARBA00022475"/>
    </source>
</evidence>
<organism evidence="8 9">
    <name type="scientific">Pontibacter fetidus</name>
    <dbReference type="NCBI Taxonomy" id="2700082"/>
    <lineage>
        <taxon>Bacteria</taxon>
        <taxon>Pseudomonadati</taxon>
        <taxon>Bacteroidota</taxon>
        <taxon>Cytophagia</taxon>
        <taxon>Cytophagales</taxon>
        <taxon>Hymenobacteraceae</taxon>
        <taxon>Pontibacter</taxon>
    </lineage>
</organism>
<sequence>MEAGKLKGKIVSGLFWSTIQLLISRVFAFVIKLILARLLFPDQFGLVGMATVFISFIQILNDLGIGAALVQKKEENLTELHYHTAFWAGIAWSVVIYLLIAFVAAPLAAQFYKQPQLSTIIPVLGLGVLFNPINLVHRAQLTKQMSFKKLAFINNASSIVAGVAAVILALLGAGIWALVFNSVASTIIAVPLYFNATKWLPKFSWDKQAFNDVFSFGVYTMGTEFLTTLMLNFDYLLIGKLLSATALGVYTLAFVLTDTFRTQLTKMINRVMFPVYGQNQDSKSTLKNVYFKVVKYNSICVYPVMVFLIVLGEPFVVNYFGLKWVEAVIPLKILAFSVMIHLLVNSHSTLIRGLGKTNLEMRMQFLKAILYLPTIALGIYWYGIIGAASAYVINKVLEVVIAQFYLKKFLGIRFSDVISAISPPLTASVVAYVVTFVAYSYGVHYVVCAVLLGVSYSLVIWLMMKAELLKHLRSIKFLRKKTVAP</sequence>
<feature type="transmembrane region" description="Helical" evidence="7">
    <location>
        <begin position="21"/>
        <end position="40"/>
    </location>
</feature>
<evidence type="ECO:0000313" key="9">
    <source>
        <dbReference type="Proteomes" id="UP000478546"/>
    </source>
</evidence>
<feature type="transmembrane region" description="Helical" evidence="7">
    <location>
        <begin position="237"/>
        <end position="257"/>
    </location>
</feature>
<evidence type="ECO:0000256" key="7">
    <source>
        <dbReference type="SAM" id="Phobius"/>
    </source>
</evidence>
<keyword evidence="6 7" id="KW-0472">Membrane</keyword>
<feature type="transmembrane region" description="Helical" evidence="7">
    <location>
        <begin position="156"/>
        <end position="177"/>
    </location>
</feature>
<keyword evidence="5 7" id="KW-1133">Transmembrane helix</keyword>
<reference evidence="8 9" key="1">
    <citation type="submission" date="2020-01" db="EMBL/GenBank/DDBJ databases">
        <authorList>
            <person name="Kim M.K."/>
        </authorList>
    </citation>
    <scope>NUCLEOTIDE SEQUENCE [LARGE SCALE GENOMIC DNA]</scope>
    <source>
        <strain evidence="8 9">BT213</strain>
    </source>
</reference>
<dbReference type="RefSeq" id="WP_162345644.1">
    <property type="nucleotide sequence ID" value="NZ_JAAEAA010000006.1"/>
</dbReference>
<feature type="transmembrane region" description="Helical" evidence="7">
    <location>
        <begin position="299"/>
        <end position="321"/>
    </location>
</feature>
<dbReference type="EMBL" id="JAAEAA010000006">
    <property type="protein sequence ID" value="NDK55594.1"/>
    <property type="molecule type" value="Genomic_DNA"/>
</dbReference>